<dbReference type="EMBL" id="CP036339">
    <property type="protein sequence ID" value="QDT74455.1"/>
    <property type="molecule type" value="Genomic_DNA"/>
</dbReference>
<accession>A0A517U1E5</accession>
<dbReference type="Gene3D" id="2.120.10.30">
    <property type="entry name" value="TolB, C-terminal domain"/>
    <property type="match status" value="1"/>
</dbReference>
<feature type="signal peptide" evidence="1">
    <location>
        <begin position="1"/>
        <end position="27"/>
    </location>
</feature>
<gene>
    <name evidence="3" type="ORF">I41_36510</name>
</gene>
<evidence type="ECO:0000256" key="1">
    <source>
        <dbReference type="SAM" id="SignalP"/>
    </source>
</evidence>
<dbReference type="SUPFAM" id="SSF50952">
    <property type="entry name" value="Soluble quinoprotein glucose dehydrogenase"/>
    <property type="match status" value="1"/>
</dbReference>
<dbReference type="AlphaFoldDB" id="A0A517U1E5"/>
<sequence precursor="true">MPRLKFQLLAAAAVAALLVAAPRTARAAYTVERVVGNLNQPVGVTQAPGDNGSLYIVERSDASNQLGRVRKYDLATQSFTTFLDVAGSINSDGGLLGLTFHPNYQTNGLFYTTSNNNGTNALDEYKVVGGTPTLQRRLLQYQNLNNVFHTINQVHFRPNGNNNELFVTTGDGGTQADDPGFNPALIESPASVYGKMLRFDLTASFPSPAVDATHAGVSVAAMGLRNPFRSGFDRQTGDFYIGDVGFNTAEEVDFIPSSFFANPANPPLNFGWTSREGTIATSEPGIGGPGSPGDLNPIFDYAHGGNPLPHPTLLTGQSITGGYVYRGPVAELQGRYFFSDFTNGNVYSGVFNAATPTANYNGTNLTDLQNHTAAFESAVGGGADIQYLTSFGEDNAGNLYMVKFGNGFFPPLGQGEIFRIIPAAAINVAVNRDTGAITLTNNTNTAVNITGLTISSPFGSINPASLTPITGHYDSAGNGSVDNNNTWHVTSVAGNNVTFSEVTNGDAGTLGVGQQIVLSPGGGWLKSPTQDLGLSLQVNGSPLSASISYTGNGGHPFTRSDLNFDGALTAADWSVFISGAYANLSGLSKAQAYQLGDLNADNANNFTDFRLFKSDYDAVNGVGAFAAMAGAVPEPSAALLAAVALLGSFVHRSPRFPTSRPVITGVAPFPRQLN</sequence>
<feature type="domain" description="Glucose/Sorbosone dehydrogenase" evidence="2">
    <location>
        <begin position="39"/>
        <end position="256"/>
    </location>
</feature>
<name>A0A517U1E5_9BACT</name>
<proteinExistence type="predicted"/>
<evidence type="ECO:0000259" key="2">
    <source>
        <dbReference type="Pfam" id="PF07995"/>
    </source>
</evidence>
<dbReference type="PANTHER" id="PTHR19328:SF75">
    <property type="entry name" value="ALDOSE SUGAR DEHYDROGENASE YLII"/>
    <property type="match status" value="1"/>
</dbReference>
<dbReference type="RefSeq" id="WP_168206978.1">
    <property type="nucleotide sequence ID" value="NZ_CP036339.1"/>
</dbReference>
<dbReference type="InterPro" id="IPR012938">
    <property type="entry name" value="Glc/Sorbosone_DH"/>
</dbReference>
<evidence type="ECO:0000313" key="3">
    <source>
        <dbReference type="EMBL" id="QDT74455.1"/>
    </source>
</evidence>
<evidence type="ECO:0000313" key="4">
    <source>
        <dbReference type="Proteomes" id="UP000317909"/>
    </source>
</evidence>
<keyword evidence="1" id="KW-0732">Signal</keyword>
<organism evidence="3 4">
    <name type="scientific">Lacipirellula limnantheis</name>
    <dbReference type="NCBI Taxonomy" id="2528024"/>
    <lineage>
        <taxon>Bacteria</taxon>
        <taxon>Pseudomonadati</taxon>
        <taxon>Planctomycetota</taxon>
        <taxon>Planctomycetia</taxon>
        <taxon>Pirellulales</taxon>
        <taxon>Lacipirellulaceae</taxon>
        <taxon>Lacipirellula</taxon>
    </lineage>
</organism>
<dbReference type="InterPro" id="IPR011042">
    <property type="entry name" value="6-blade_b-propeller_TolB-like"/>
</dbReference>
<dbReference type="PANTHER" id="PTHR19328">
    <property type="entry name" value="HEDGEHOG-INTERACTING PROTEIN"/>
    <property type="match status" value="1"/>
</dbReference>
<dbReference type="Proteomes" id="UP000317909">
    <property type="component" value="Chromosome"/>
</dbReference>
<dbReference type="KEGG" id="llh:I41_36510"/>
<dbReference type="InterPro" id="IPR011041">
    <property type="entry name" value="Quinoprot_gluc/sorb_DH_b-prop"/>
</dbReference>
<feature type="chain" id="PRO_5022221991" description="Glucose/Sorbosone dehydrogenase domain-containing protein" evidence="1">
    <location>
        <begin position="28"/>
        <end position="674"/>
    </location>
</feature>
<reference evidence="3 4" key="1">
    <citation type="submission" date="2019-02" db="EMBL/GenBank/DDBJ databases">
        <title>Deep-cultivation of Planctomycetes and their phenomic and genomic characterization uncovers novel biology.</title>
        <authorList>
            <person name="Wiegand S."/>
            <person name="Jogler M."/>
            <person name="Boedeker C."/>
            <person name="Pinto D."/>
            <person name="Vollmers J."/>
            <person name="Rivas-Marin E."/>
            <person name="Kohn T."/>
            <person name="Peeters S.H."/>
            <person name="Heuer A."/>
            <person name="Rast P."/>
            <person name="Oberbeckmann S."/>
            <person name="Bunk B."/>
            <person name="Jeske O."/>
            <person name="Meyerdierks A."/>
            <person name="Storesund J.E."/>
            <person name="Kallscheuer N."/>
            <person name="Luecker S."/>
            <person name="Lage O.M."/>
            <person name="Pohl T."/>
            <person name="Merkel B.J."/>
            <person name="Hornburger P."/>
            <person name="Mueller R.-W."/>
            <person name="Bruemmer F."/>
            <person name="Labrenz M."/>
            <person name="Spormann A.M."/>
            <person name="Op den Camp H."/>
            <person name="Overmann J."/>
            <person name="Amann R."/>
            <person name="Jetten M.S.M."/>
            <person name="Mascher T."/>
            <person name="Medema M.H."/>
            <person name="Devos D.P."/>
            <person name="Kaster A.-K."/>
            <person name="Ovreas L."/>
            <person name="Rohde M."/>
            <person name="Galperin M.Y."/>
            <person name="Jogler C."/>
        </authorList>
    </citation>
    <scope>NUCLEOTIDE SEQUENCE [LARGE SCALE GENOMIC DNA]</scope>
    <source>
        <strain evidence="3 4">I41</strain>
    </source>
</reference>
<protein>
    <recommendedName>
        <fullName evidence="2">Glucose/Sorbosone dehydrogenase domain-containing protein</fullName>
    </recommendedName>
</protein>
<dbReference type="Pfam" id="PF07995">
    <property type="entry name" value="GSDH"/>
    <property type="match status" value="1"/>
</dbReference>
<keyword evidence="4" id="KW-1185">Reference proteome</keyword>